<name>A0ABV4XBW2_9CYAN</name>
<dbReference type="PROSITE" id="PS50109">
    <property type="entry name" value="HIS_KIN"/>
    <property type="match status" value="1"/>
</dbReference>
<evidence type="ECO:0000259" key="6">
    <source>
        <dbReference type="PROSITE" id="PS50109"/>
    </source>
</evidence>
<dbReference type="RefSeq" id="WP_413273056.1">
    <property type="nucleotide sequence ID" value="NZ_JBHFNQ010000192.1"/>
</dbReference>
<organism evidence="7 8">
    <name type="scientific">Floridaenema aerugineum BLCC-F46</name>
    <dbReference type="NCBI Taxonomy" id="3153654"/>
    <lineage>
        <taxon>Bacteria</taxon>
        <taxon>Bacillati</taxon>
        <taxon>Cyanobacteriota</taxon>
        <taxon>Cyanophyceae</taxon>
        <taxon>Oscillatoriophycideae</taxon>
        <taxon>Aerosakkonematales</taxon>
        <taxon>Aerosakkonemataceae</taxon>
        <taxon>Floridanema</taxon>
        <taxon>Floridanema aerugineum</taxon>
    </lineage>
</organism>
<dbReference type="InterPro" id="IPR003594">
    <property type="entry name" value="HATPase_dom"/>
</dbReference>
<dbReference type="PRINTS" id="PR00344">
    <property type="entry name" value="BCTRLSENSOR"/>
</dbReference>
<dbReference type="PANTHER" id="PTHR43711:SF31">
    <property type="entry name" value="HISTIDINE KINASE"/>
    <property type="match status" value="1"/>
</dbReference>
<dbReference type="Pfam" id="PF02518">
    <property type="entry name" value="HATPase_c"/>
    <property type="match status" value="1"/>
</dbReference>
<dbReference type="SUPFAM" id="SSF55874">
    <property type="entry name" value="ATPase domain of HSP90 chaperone/DNA topoisomerase II/histidine kinase"/>
    <property type="match status" value="1"/>
</dbReference>
<dbReference type="InterPro" id="IPR036890">
    <property type="entry name" value="HATPase_C_sf"/>
</dbReference>
<dbReference type="GO" id="GO:0016301">
    <property type="term" value="F:kinase activity"/>
    <property type="evidence" value="ECO:0007669"/>
    <property type="project" value="UniProtKB-KW"/>
</dbReference>
<evidence type="ECO:0000313" key="8">
    <source>
        <dbReference type="Proteomes" id="UP001576774"/>
    </source>
</evidence>
<feature type="domain" description="Histidine kinase" evidence="6">
    <location>
        <begin position="54"/>
        <end position="229"/>
    </location>
</feature>
<evidence type="ECO:0000313" key="7">
    <source>
        <dbReference type="EMBL" id="MFB2880026.1"/>
    </source>
</evidence>
<dbReference type="InterPro" id="IPR004358">
    <property type="entry name" value="Sig_transdc_His_kin-like_C"/>
</dbReference>
<dbReference type="EMBL" id="JBHFNQ010000192">
    <property type="protein sequence ID" value="MFB2880026.1"/>
    <property type="molecule type" value="Genomic_DNA"/>
</dbReference>
<proteinExistence type="predicted"/>
<protein>
    <recommendedName>
        <fullName evidence="2">histidine kinase</fullName>
        <ecNumber evidence="2">2.7.13.3</ecNumber>
    </recommendedName>
</protein>
<keyword evidence="3" id="KW-0808">Transferase</keyword>
<dbReference type="CDD" id="cd16922">
    <property type="entry name" value="HATPase_EvgS-ArcB-TorS-like"/>
    <property type="match status" value="1"/>
</dbReference>
<dbReference type="Gene3D" id="3.30.565.10">
    <property type="entry name" value="Histidine kinase-like ATPase, C-terminal domain"/>
    <property type="match status" value="1"/>
</dbReference>
<keyword evidence="5" id="KW-0902">Two-component regulatory system</keyword>
<keyword evidence="4 7" id="KW-0418">Kinase</keyword>
<dbReference type="EC" id="2.7.13.3" evidence="2"/>
<evidence type="ECO:0000256" key="5">
    <source>
        <dbReference type="ARBA" id="ARBA00023012"/>
    </source>
</evidence>
<evidence type="ECO:0000256" key="1">
    <source>
        <dbReference type="ARBA" id="ARBA00000085"/>
    </source>
</evidence>
<dbReference type="InterPro" id="IPR050736">
    <property type="entry name" value="Sensor_HK_Regulatory"/>
</dbReference>
<evidence type="ECO:0000256" key="3">
    <source>
        <dbReference type="ARBA" id="ARBA00022679"/>
    </source>
</evidence>
<accession>A0ABV4XBW2</accession>
<dbReference type="InterPro" id="IPR005467">
    <property type="entry name" value="His_kinase_dom"/>
</dbReference>
<dbReference type="Proteomes" id="UP001576774">
    <property type="component" value="Unassembled WGS sequence"/>
</dbReference>
<dbReference type="SMART" id="SM00387">
    <property type="entry name" value="HATPase_c"/>
    <property type="match status" value="1"/>
</dbReference>
<comment type="catalytic activity">
    <reaction evidence="1">
        <text>ATP + protein L-histidine = ADP + protein N-phospho-L-histidine.</text>
        <dbReference type="EC" id="2.7.13.3"/>
    </reaction>
</comment>
<sequence>MLLEYESAKDDRLKSWDNLSVDLGEESDPQFKITEKLPRAIAILRQQQQQLMTLQRLTNLLILDLSKIEAGRLDLQRQQFNLESLVREATEEVRFLAEEKHIDLQLMINLSNPIIINDSHRLKQVFMNLLSNAVKFTSFGKVEVEVFEINPLGLAIRVIDTGIGIAEEHLKNIFQEFWQVDQSFTKTHYGTGLGLAIIKSLVELMKGKVYVTSELGKGSCFQVEIPRHIPPLNYTSNCGRRLLK</sequence>
<dbReference type="PANTHER" id="PTHR43711">
    <property type="entry name" value="TWO-COMPONENT HISTIDINE KINASE"/>
    <property type="match status" value="1"/>
</dbReference>
<evidence type="ECO:0000256" key="2">
    <source>
        <dbReference type="ARBA" id="ARBA00012438"/>
    </source>
</evidence>
<keyword evidence="8" id="KW-1185">Reference proteome</keyword>
<evidence type="ECO:0000256" key="4">
    <source>
        <dbReference type="ARBA" id="ARBA00022777"/>
    </source>
</evidence>
<reference evidence="7 8" key="1">
    <citation type="submission" date="2024-09" db="EMBL/GenBank/DDBJ databases">
        <title>Floridaenema gen nov. (Aerosakkonemataceae, Aerosakkonematales ord. nov., Cyanobacteria) from benthic tropical and subtropical fresh waters, with the description of four new species.</title>
        <authorList>
            <person name="Moretto J.A."/>
            <person name="Berthold D.E."/>
            <person name="Lefler F.W."/>
            <person name="Huang I.-S."/>
            <person name="Laughinghouse H. IV."/>
        </authorList>
    </citation>
    <scope>NUCLEOTIDE SEQUENCE [LARGE SCALE GENOMIC DNA]</scope>
    <source>
        <strain evidence="7 8">BLCC-F46</strain>
    </source>
</reference>
<gene>
    <name evidence="7" type="ORF">ACE1CC_24510</name>
</gene>
<comment type="caution">
    <text evidence="7">The sequence shown here is derived from an EMBL/GenBank/DDBJ whole genome shotgun (WGS) entry which is preliminary data.</text>
</comment>